<dbReference type="Pfam" id="PF03184">
    <property type="entry name" value="DDE_1"/>
    <property type="match status" value="1"/>
</dbReference>
<feature type="domain" description="DDE-1" evidence="1">
    <location>
        <begin position="59"/>
        <end position="133"/>
    </location>
</feature>
<dbReference type="Proteomes" id="UP000814243">
    <property type="component" value="Unassembled WGS sequence"/>
</dbReference>
<organism evidence="2 3">
    <name type="scientific">Spodoptera exigua</name>
    <name type="common">Beet armyworm</name>
    <name type="synonym">Noctua fulgens</name>
    <dbReference type="NCBI Taxonomy" id="7107"/>
    <lineage>
        <taxon>Eukaryota</taxon>
        <taxon>Metazoa</taxon>
        <taxon>Ecdysozoa</taxon>
        <taxon>Arthropoda</taxon>
        <taxon>Hexapoda</taxon>
        <taxon>Insecta</taxon>
        <taxon>Pterygota</taxon>
        <taxon>Neoptera</taxon>
        <taxon>Endopterygota</taxon>
        <taxon>Lepidoptera</taxon>
        <taxon>Glossata</taxon>
        <taxon>Ditrysia</taxon>
        <taxon>Noctuoidea</taxon>
        <taxon>Noctuidae</taxon>
        <taxon>Amphipyrinae</taxon>
        <taxon>Spodoptera</taxon>
    </lineage>
</organism>
<dbReference type="EMBL" id="JACEFF010000137">
    <property type="protein sequence ID" value="KAH9643382.1"/>
    <property type="molecule type" value="Genomic_DNA"/>
</dbReference>
<evidence type="ECO:0000259" key="1">
    <source>
        <dbReference type="Pfam" id="PF03184"/>
    </source>
</evidence>
<evidence type="ECO:0000313" key="2">
    <source>
        <dbReference type="EMBL" id="KAH9643382.1"/>
    </source>
</evidence>
<dbReference type="GO" id="GO:0003676">
    <property type="term" value="F:nucleic acid binding"/>
    <property type="evidence" value="ECO:0007669"/>
    <property type="project" value="InterPro"/>
</dbReference>
<dbReference type="InterPro" id="IPR004875">
    <property type="entry name" value="DDE_SF_endonuclease_dom"/>
</dbReference>
<comment type="caution">
    <text evidence="2">The sequence shown here is derived from an EMBL/GenBank/DDBJ whole genome shotgun (WGS) entry which is preliminary data.</text>
</comment>
<accession>A0A922SM50</accession>
<dbReference type="AlphaFoldDB" id="A0A922SM50"/>
<gene>
    <name evidence="2" type="ORF">HF086_015496</name>
</gene>
<reference evidence="2" key="1">
    <citation type="journal article" date="2021" name="G3 (Bethesda)">
        <title>Genome and transcriptome analysis of the beet armyworm Spodoptera exigua reveals targets for pest control. .</title>
        <authorList>
            <person name="Simon S."/>
            <person name="Breeschoten T."/>
            <person name="Jansen H.J."/>
            <person name="Dirks R.P."/>
            <person name="Schranz M.E."/>
            <person name="Ros V.I.D."/>
        </authorList>
    </citation>
    <scope>NUCLEOTIDE SEQUENCE</scope>
    <source>
        <strain evidence="2">TB_SE_WUR_2020</strain>
    </source>
</reference>
<proteinExistence type="predicted"/>
<sequence>MAHYCRHILFIKVPTYIIHGRKEVLLVNHAVKSHFVAGDADTIEKLVDGSIHLVDLFVFLPHAKRLEGKNVLIGDNLSSHIDNDVIATCETNNISFICLVPNSTHLTQPLDVGFFRPLKIAWRQTLEDWKKANLPTTSVPKESFPHLLKKALLNIDQKPPKNDKDACVELSAIKRNLVSSFKATGIVPLGRNRVLNKLPPESPSPEMETVVRDSLTEFLRKQRFGNEVQPPRKRTRLQIEPGKSIATVDETLNQEVNVVDLEHTLNRNDCPVIPVIRSPLPITNEPSTSYKTSQEYNDHDIAHDYDSENENIVPNYATNTLSDFTQIPTIGQFILAKFGSEKGKKTYHYVCSIEEIIDTKLIVQGYKSQKKTKTIFKEVPKDVSIIEVSDIVSYLPKPNYNNECCSFPNDVMIKEL</sequence>
<evidence type="ECO:0000313" key="3">
    <source>
        <dbReference type="Proteomes" id="UP000814243"/>
    </source>
</evidence>
<name>A0A922SM50_SPOEX</name>
<protein>
    <recommendedName>
        <fullName evidence="1">DDE-1 domain-containing protein</fullName>
    </recommendedName>
</protein>